<name>A0A4Y9SRP3_9BURK</name>
<dbReference type="PANTHER" id="PTHR30485:SF2">
    <property type="entry name" value="BLL0597 PROTEIN"/>
    <property type="match status" value="1"/>
</dbReference>
<dbReference type="OrthoDB" id="196472at2"/>
<dbReference type="PANTHER" id="PTHR30485">
    <property type="entry name" value="NI/FE-HYDROGENASE 1 B-TYPE CYTOCHROME SUBUNIT"/>
    <property type="match status" value="1"/>
</dbReference>
<evidence type="ECO:0000256" key="5">
    <source>
        <dbReference type="ARBA" id="ARBA00023136"/>
    </source>
</evidence>
<feature type="transmembrane region" description="Helical" evidence="6">
    <location>
        <begin position="206"/>
        <end position="223"/>
    </location>
</feature>
<feature type="transmembrane region" description="Helical" evidence="6">
    <location>
        <begin position="58"/>
        <end position="78"/>
    </location>
</feature>
<dbReference type="GO" id="GO:0005886">
    <property type="term" value="C:plasma membrane"/>
    <property type="evidence" value="ECO:0007669"/>
    <property type="project" value="UniProtKB-SubCell"/>
</dbReference>
<keyword evidence="4 6" id="KW-1133">Transmembrane helix</keyword>
<evidence type="ECO:0000256" key="3">
    <source>
        <dbReference type="ARBA" id="ARBA00022692"/>
    </source>
</evidence>
<evidence type="ECO:0000256" key="2">
    <source>
        <dbReference type="ARBA" id="ARBA00022475"/>
    </source>
</evidence>
<comment type="caution">
    <text evidence="8">The sequence shown here is derived from an EMBL/GenBank/DDBJ whole genome shotgun (WGS) entry which is preliminary data.</text>
</comment>
<keyword evidence="3 6" id="KW-0812">Transmembrane</keyword>
<feature type="transmembrane region" description="Helical" evidence="6">
    <location>
        <begin position="34"/>
        <end position="52"/>
    </location>
</feature>
<evidence type="ECO:0000259" key="7">
    <source>
        <dbReference type="Pfam" id="PF01292"/>
    </source>
</evidence>
<feature type="transmembrane region" description="Helical" evidence="6">
    <location>
        <begin position="156"/>
        <end position="178"/>
    </location>
</feature>
<dbReference type="Proteomes" id="UP000298438">
    <property type="component" value="Unassembled WGS sequence"/>
</dbReference>
<dbReference type="GO" id="GO:0022904">
    <property type="term" value="P:respiratory electron transport chain"/>
    <property type="evidence" value="ECO:0007669"/>
    <property type="project" value="InterPro"/>
</dbReference>
<feature type="domain" description="Cytochrome b561 bacterial/Ni-hydrogenase" evidence="7">
    <location>
        <begin position="29"/>
        <end position="190"/>
    </location>
</feature>
<dbReference type="InterPro" id="IPR051542">
    <property type="entry name" value="Hydrogenase_cytochrome"/>
</dbReference>
<dbReference type="GO" id="GO:0009055">
    <property type="term" value="F:electron transfer activity"/>
    <property type="evidence" value="ECO:0007669"/>
    <property type="project" value="InterPro"/>
</dbReference>
<feature type="transmembrane region" description="Helical" evidence="6">
    <location>
        <begin position="118"/>
        <end position="136"/>
    </location>
</feature>
<dbReference type="Gene3D" id="1.20.950.20">
    <property type="entry name" value="Transmembrane di-heme cytochromes, Chain C"/>
    <property type="match status" value="1"/>
</dbReference>
<proteinExistence type="predicted"/>
<keyword evidence="9" id="KW-1185">Reference proteome</keyword>
<dbReference type="EMBL" id="SPVF01000039">
    <property type="protein sequence ID" value="TFW28157.1"/>
    <property type="molecule type" value="Genomic_DNA"/>
</dbReference>
<protein>
    <submittedName>
        <fullName evidence="8">Cytochrome B</fullName>
    </submittedName>
</protein>
<dbReference type="GO" id="GO:0020037">
    <property type="term" value="F:heme binding"/>
    <property type="evidence" value="ECO:0007669"/>
    <property type="project" value="TreeGrafter"/>
</dbReference>
<keyword evidence="2" id="KW-1003">Cell membrane</keyword>
<accession>A0A4Y9SRP3</accession>
<gene>
    <name evidence="8" type="ORF">E4L96_02635</name>
</gene>
<dbReference type="Pfam" id="PF01292">
    <property type="entry name" value="Ni_hydr_CYTB"/>
    <property type="match status" value="1"/>
</dbReference>
<dbReference type="InterPro" id="IPR011577">
    <property type="entry name" value="Cyt_b561_bac/Ni-Hgenase"/>
</dbReference>
<dbReference type="AlphaFoldDB" id="A0A4Y9SRP3"/>
<sequence>MNTMSTSRADAAAAAGAPAAQPAARRILVWDAPVRIVHWLLVLCFAGAWLTAESETLRLVHVTLGYTMAGLVVFRLLWGLAGTRHARFASFVRGPGAALRYLRSLVSRHPDHHTGHNPAGALAILALLGGMLVLVASGWANYNDIGGEWTEELHEAIASGLLALVIVHVLAVLASSWLHRENLVGAMLHGRKPVPAADGIGTPRRAVGALVLACVLGFWWWQWQHAPAALADGHPAATQRHHGDDDD</sequence>
<reference evidence="8 9" key="1">
    <citation type="submission" date="2019-03" db="EMBL/GenBank/DDBJ databases">
        <title>Draft Genome Sequence of Massilia arenosa sp. nov., a Novel Massilia Species Isolated from a Sandy-loam Maize Soil.</title>
        <authorList>
            <person name="Raths R."/>
            <person name="Peta V."/>
            <person name="Bucking H."/>
        </authorList>
    </citation>
    <scope>NUCLEOTIDE SEQUENCE [LARGE SCALE GENOMIC DNA]</scope>
    <source>
        <strain evidence="8 9">MC02</strain>
    </source>
</reference>
<dbReference type="InterPro" id="IPR016174">
    <property type="entry name" value="Di-haem_cyt_TM"/>
</dbReference>
<keyword evidence="5 6" id="KW-0472">Membrane</keyword>
<evidence type="ECO:0000313" key="9">
    <source>
        <dbReference type="Proteomes" id="UP000298438"/>
    </source>
</evidence>
<comment type="subcellular location">
    <subcellularLocation>
        <location evidence="1">Cell membrane</location>
        <topology evidence="1">Multi-pass membrane protein</topology>
    </subcellularLocation>
</comment>
<dbReference type="RefSeq" id="WP_135205681.1">
    <property type="nucleotide sequence ID" value="NZ_SPVF01000039.1"/>
</dbReference>
<evidence type="ECO:0000256" key="6">
    <source>
        <dbReference type="SAM" id="Phobius"/>
    </source>
</evidence>
<dbReference type="SUPFAM" id="SSF81342">
    <property type="entry name" value="Transmembrane di-heme cytochromes"/>
    <property type="match status" value="1"/>
</dbReference>
<evidence type="ECO:0000256" key="1">
    <source>
        <dbReference type="ARBA" id="ARBA00004651"/>
    </source>
</evidence>
<organism evidence="8 9">
    <name type="scientific">Zemynaea arenosa</name>
    <dbReference type="NCBI Taxonomy" id="2561931"/>
    <lineage>
        <taxon>Bacteria</taxon>
        <taxon>Pseudomonadati</taxon>
        <taxon>Pseudomonadota</taxon>
        <taxon>Betaproteobacteria</taxon>
        <taxon>Burkholderiales</taxon>
        <taxon>Oxalobacteraceae</taxon>
        <taxon>Telluria group</taxon>
        <taxon>Zemynaea</taxon>
    </lineage>
</organism>
<evidence type="ECO:0000313" key="8">
    <source>
        <dbReference type="EMBL" id="TFW28157.1"/>
    </source>
</evidence>
<evidence type="ECO:0000256" key="4">
    <source>
        <dbReference type="ARBA" id="ARBA00022989"/>
    </source>
</evidence>